<evidence type="ECO:0000313" key="2">
    <source>
        <dbReference type="EMBL" id="KYB27383.1"/>
    </source>
</evidence>
<dbReference type="InParanoid" id="A0A139WHE6"/>
<dbReference type="SMART" id="SM00463">
    <property type="entry name" value="SMR"/>
    <property type="match status" value="2"/>
</dbReference>
<evidence type="ECO:0000259" key="1">
    <source>
        <dbReference type="PROSITE" id="PS50828"/>
    </source>
</evidence>
<dbReference type="InterPro" id="IPR036063">
    <property type="entry name" value="Smr_dom_sf"/>
</dbReference>
<dbReference type="InterPro" id="IPR002625">
    <property type="entry name" value="Smr_dom"/>
</dbReference>
<name>A0A139WHE6_TRICA</name>
<proteinExistence type="predicted"/>
<dbReference type="PANTHER" id="PTHR46535">
    <property type="entry name" value="NEDD4-BINDING PROTEIN 2"/>
    <property type="match status" value="1"/>
</dbReference>
<gene>
    <name evidence="2" type="primary">AUGUSTUS-3.0.2_33222</name>
    <name evidence="2" type="ORF">TcasGA2_TC033222</name>
</gene>
<dbReference type="SUPFAM" id="SSF160443">
    <property type="entry name" value="SMR domain-like"/>
    <property type="match status" value="2"/>
</dbReference>
<dbReference type="Pfam" id="PF01713">
    <property type="entry name" value="Smr"/>
    <property type="match status" value="2"/>
</dbReference>
<evidence type="ECO:0000313" key="3">
    <source>
        <dbReference type="Proteomes" id="UP000007266"/>
    </source>
</evidence>
<feature type="domain" description="Smr" evidence="1">
    <location>
        <begin position="502"/>
        <end position="582"/>
    </location>
</feature>
<accession>A0A139WHE6</accession>
<dbReference type="Proteomes" id="UP000007266">
    <property type="component" value="Linkage group 5"/>
</dbReference>
<feature type="domain" description="Smr" evidence="1">
    <location>
        <begin position="254"/>
        <end position="334"/>
    </location>
</feature>
<reference evidence="2 3" key="1">
    <citation type="journal article" date="2008" name="Nature">
        <title>The genome of the model beetle and pest Tribolium castaneum.</title>
        <authorList>
            <consortium name="Tribolium Genome Sequencing Consortium"/>
            <person name="Richards S."/>
            <person name="Gibbs R.A."/>
            <person name="Weinstock G.M."/>
            <person name="Brown S.J."/>
            <person name="Denell R."/>
            <person name="Beeman R.W."/>
            <person name="Gibbs R."/>
            <person name="Beeman R.W."/>
            <person name="Brown S.J."/>
            <person name="Bucher G."/>
            <person name="Friedrich M."/>
            <person name="Grimmelikhuijzen C.J."/>
            <person name="Klingler M."/>
            <person name="Lorenzen M."/>
            <person name="Richards S."/>
            <person name="Roth S."/>
            <person name="Schroder R."/>
            <person name="Tautz D."/>
            <person name="Zdobnov E.M."/>
            <person name="Muzny D."/>
            <person name="Gibbs R.A."/>
            <person name="Weinstock G.M."/>
            <person name="Attaway T."/>
            <person name="Bell S."/>
            <person name="Buhay C.J."/>
            <person name="Chandrabose M.N."/>
            <person name="Chavez D."/>
            <person name="Clerk-Blankenburg K.P."/>
            <person name="Cree A."/>
            <person name="Dao M."/>
            <person name="Davis C."/>
            <person name="Chacko J."/>
            <person name="Dinh H."/>
            <person name="Dugan-Rocha S."/>
            <person name="Fowler G."/>
            <person name="Garner T.T."/>
            <person name="Garnes J."/>
            <person name="Gnirke A."/>
            <person name="Hawes A."/>
            <person name="Hernandez J."/>
            <person name="Hines S."/>
            <person name="Holder M."/>
            <person name="Hume J."/>
            <person name="Jhangiani S.N."/>
            <person name="Joshi V."/>
            <person name="Khan Z.M."/>
            <person name="Jackson L."/>
            <person name="Kovar C."/>
            <person name="Kowis A."/>
            <person name="Lee S."/>
            <person name="Lewis L.R."/>
            <person name="Margolis J."/>
            <person name="Morgan M."/>
            <person name="Nazareth L.V."/>
            <person name="Nguyen N."/>
            <person name="Okwuonu G."/>
            <person name="Parker D."/>
            <person name="Richards S."/>
            <person name="Ruiz S.J."/>
            <person name="Santibanez J."/>
            <person name="Savard J."/>
            <person name="Scherer S.E."/>
            <person name="Schneider B."/>
            <person name="Sodergren E."/>
            <person name="Tautz D."/>
            <person name="Vattahil S."/>
            <person name="Villasana D."/>
            <person name="White C.S."/>
            <person name="Wright R."/>
            <person name="Park Y."/>
            <person name="Beeman R.W."/>
            <person name="Lord J."/>
            <person name="Oppert B."/>
            <person name="Lorenzen M."/>
            <person name="Brown S."/>
            <person name="Wang L."/>
            <person name="Savard J."/>
            <person name="Tautz D."/>
            <person name="Richards S."/>
            <person name="Weinstock G."/>
            <person name="Gibbs R.A."/>
            <person name="Liu Y."/>
            <person name="Worley K."/>
            <person name="Weinstock G."/>
            <person name="Elsik C.G."/>
            <person name="Reese J.T."/>
            <person name="Elhaik E."/>
            <person name="Landan G."/>
            <person name="Graur D."/>
            <person name="Arensburger P."/>
            <person name="Atkinson P."/>
            <person name="Beeman R.W."/>
            <person name="Beidler J."/>
            <person name="Brown S.J."/>
            <person name="Demuth J.P."/>
            <person name="Drury D.W."/>
            <person name="Du Y.Z."/>
            <person name="Fujiwara H."/>
            <person name="Lorenzen M."/>
            <person name="Maselli V."/>
            <person name="Osanai M."/>
            <person name="Park Y."/>
            <person name="Robertson H.M."/>
            <person name="Tu Z."/>
            <person name="Wang J.J."/>
            <person name="Wang S."/>
            <person name="Richards S."/>
            <person name="Song H."/>
            <person name="Zhang L."/>
            <person name="Sodergren E."/>
            <person name="Werner D."/>
            <person name="Stanke M."/>
            <person name="Morgenstern B."/>
            <person name="Solovyev V."/>
            <person name="Kosarev P."/>
            <person name="Brown G."/>
            <person name="Chen H.C."/>
            <person name="Ermolaeva O."/>
            <person name="Hlavina W."/>
            <person name="Kapustin Y."/>
            <person name="Kiryutin B."/>
            <person name="Kitts P."/>
            <person name="Maglott D."/>
            <person name="Pruitt K."/>
            <person name="Sapojnikov V."/>
            <person name="Souvorov A."/>
            <person name="Mackey A.J."/>
            <person name="Waterhouse R.M."/>
            <person name="Wyder S."/>
            <person name="Zdobnov E.M."/>
            <person name="Zdobnov E.M."/>
            <person name="Wyder S."/>
            <person name="Kriventseva E.V."/>
            <person name="Kadowaki T."/>
            <person name="Bork P."/>
            <person name="Aranda M."/>
            <person name="Bao R."/>
            <person name="Beermann A."/>
            <person name="Berns N."/>
            <person name="Bolognesi R."/>
            <person name="Bonneton F."/>
            <person name="Bopp D."/>
            <person name="Brown S.J."/>
            <person name="Bucher G."/>
            <person name="Butts T."/>
            <person name="Chaumot A."/>
            <person name="Denell R.E."/>
            <person name="Ferrier D.E."/>
            <person name="Friedrich M."/>
            <person name="Gordon C.M."/>
            <person name="Jindra M."/>
            <person name="Klingler M."/>
            <person name="Lan Q."/>
            <person name="Lattorff H.M."/>
            <person name="Laudet V."/>
            <person name="von Levetsow C."/>
            <person name="Liu Z."/>
            <person name="Lutz R."/>
            <person name="Lynch J.A."/>
            <person name="da Fonseca R.N."/>
            <person name="Posnien N."/>
            <person name="Reuter R."/>
            <person name="Roth S."/>
            <person name="Savard J."/>
            <person name="Schinko J.B."/>
            <person name="Schmitt C."/>
            <person name="Schoppmeier M."/>
            <person name="Schroder R."/>
            <person name="Shippy T.D."/>
            <person name="Simonnet F."/>
            <person name="Marques-Souza H."/>
            <person name="Tautz D."/>
            <person name="Tomoyasu Y."/>
            <person name="Trauner J."/>
            <person name="Van der Zee M."/>
            <person name="Vervoort M."/>
            <person name="Wittkopp N."/>
            <person name="Wimmer E.A."/>
            <person name="Yang X."/>
            <person name="Jones A.K."/>
            <person name="Sattelle D.B."/>
            <person name="Ebert P.R."/>
            <person name="Nelson D."/>
            <person name="Scott J.G."/>
            <person name="Beeman R.W."/>
            <person name="Muthukrishnan S."/>
            <person name="Kramer K.J."/>
            <person name="Arakane Y."/>
            <person name="Beeman R.W."/>
            <person name="Zhu Q."/>
            <person name="Hogenkamp D."/>
            <person name="Dixit R."/>
            <person name="Oppert B."/>
            <person name="Jiang H."/>
            <person name="Zou Z."/>
            <person name="Marshall J."/>
            <person name="Elpidina E."/>
            <person name="Vinokurov K."/>
            <person name="Oppert C."/>
            <person name="Zou Z."/>
            <person name="Evans J."/>
            <person name="Lu Z."/>
            <person name="Zhao P."/>
            <person name="Sumathipala N."/>
            <person name="Altincicek B."/>
            <person name="Vilcinskas A."/>
            <person name="Williams M."/>
            <person name="Hultmark D."/>
            <person name="Hetru C."/>
            <person name="Jiang H."/>
            <person name="Grimmelikhuijzen C.J."/>
            <person name="Hauser F."/>
            <person name="Cazzamali G."/>
            <person name="Williamson M."/>
            <person name="Park Y."/>
            <person name="Li B."/>
            <person name="Tanaka Y."/>
            <person name="Predel R."/>
            <person name="Neupert S."/>
            <person name="Schachtner J."/>
            <person name="Verleyen P."/>
            <person name="Raible F."/>
            <person name="Bork P."/>
            <person name="Friedrich M."/>
            <person name="Walden K.K."/>
            <person name="Robertson H.M."/>
            <person name="Angeli S."/>
            <person name="Foret S."/>
            <person name="Bucher G."/>
            <person name="Schuetz S."/>
            <person name="Maleszka R."/>
            <person name="Wimmer E.A."/>
            <person name="Beeman R.W."/>
            <person name="Lorenzen M."/>
            <person name="Tomoyasu Y."/>
            <person name="Miller S.C."/>
            <person name="Grossmann D."/>
            <person name="Bucher G."/>
        </authorList>
    </citation>
    <scope>NUCLEOTIDE SEQUENCE [LARGE SCALE GENOMIC DNA]</scope>
    <source>
        <strain evidence="2 3">Georgia GA2</strain>
    </source>
</reference>
<dbReference type="AlphaFoldDB" id="A0A139WHE6"/>
<sequence>MFLATVFNSVKKLCCCCCSQQLDEDNVITESVEDGGVEQNFSAENISPNTYAENFRNSTRNRQELKPCINSQQRKFDDFVDKNVDEDNLSKRVHQQIPQVHQTQTVYEKEKTGAKFTHYADDFQNRRKPKPLVISQQPFNRRFDFFVDKNVDEDKSTTRVFREIPQVHHTRTVHEDVPEKSAEFYRRKAQRHFDKKRQFHKIAHQCKENGEHSLADHYFKKAKLQARLAETANNNAAAVVLQENQARNFTKSTIDLHHLYVKEALEALDRFLDQEIQFLRNNSLKRGSLRVITGRGKHSANGIPKIKPAVIARLEERNLKYNHINPGYLRVMFSDSDFLIPSGFVTVVEIPVSIGKQLYAACIEAILREKEAQDELLNELVNEHDEFRKILQELGGDFDYSTEYIEDDKTYIVGNMEDYCVVDGAETSSIATYRQKAKTHLKERKKFLHEAHKWAKLQNKHFAQQNFAQAQKHFQQYEAASKMVFKILFERCFKQISNQSCVDLHGFTVGDAIGVLDEFLDKNIEQLENGPVDVKSLMVITGQGKHSVGGIAKIKPAVCERLKARGLRYSMVNPGLLKVKIQFDSLLAEEVL</sequence>
<protein>
    <recommendedName>
        <fullName evidence="1">Smr domain-containing protein</fullName>
    </recommendedName>
</protein>
<dbReference type="GO" id="GO:0004519">
    <property type="term" value="F:endonuclease activity"/>
    <property type="evidence" value="ECO:0000318"/>
    <property type="project" value="GO_Central"/>
</dbReference>
<dbReference type="PANTHER" id="PTHR46535:SF1">
    <property type="entry name" value="NEDD4-BINDING PROTEIN 2"/>
    <property type="match status" value="1"/>
</dbReference>
<keyword evidence="3" id="KW-1185">Reference proteome</keyword>
<organism evidence="2 3">
    <name type="scientific">Tribolium castaneum</name>
    <name type="common">Red flour beetle</name>
    <dbReference type="NCBI Taxonomy" id="7070"/>
    <lineage>
        <taxon>Eukaryota</taxon>
        <taxon>Metazoa</taxon>
        <taxon>Ecdysozoa</taxon>
        <taxon>Arthropoda</taxon>
        <taxon>Hexapoda</taxon>
        <taxon>Insecta</taxon>
        <taxon>Pterygota</taxon>
        <taxon>Neoptera</taxon>
        <taxon>Endopterygota</taxon>
        <taxon>Coleoptera</taxon>
        <taxon>Polyphaga</taxon>
        <taxon>Cucujiformia</taxon>
        <taxon>Tenebrionidae</taxon>
        <taxon>Tenebrionidae incertae sedis</taxon>
        <taxon>Tribolium</taxon>
    </lineage>
</organism>
<dbReference type="InterPro" id="IPR052772">
    <property type="entry name" value="Endo/PolyKinase_Domain-Protein"/>
</dbReference>
<dbReference type="STRING" id="7070.A0A139WHE6"/>
<reference evidence="2 3" key="2">
    <citation type="journal article" date="2010" name="Nucleic Acids Res.">
        <title>BeetleBase in 2010: revisions to provide comprehensive genomic information for Tribolium castaneum.</title>
        <authorList>
            <person name="Kim H.S."/>
            <person name="Murphy T."/>
            <person name="Xia J."/>
            <person name="Caragea D."/>
            <person name="Park Y."/>
            <person name="Beeman R.W."/>
            <person name="Lorenzen M.D."/>
            <person name="Butcher S."/>
            <person name="Manak J.R."/>
            <person name="Brown S.J."/>
        </authorList>
    </citation>
    <scope>GENOME REANNOTATION</scope>
    <source>
        <strain evidence="2 3">Georgia GA2</strain>
    </source>
</reference>
<dbReference type="EMBL" id="KQ971343">
    <property type="protein sequence ID" value="KYB27383.1"/>
    <property type="molecule type" value="Genomic_DNA"/>
</dbReference>
<dbReference type="PROSITE" id="PS50828">
    <property type="entry name" value="SMR"/>
    <property type="match status" value="2"/>
</dbReference>
<dbReference type="Gene3D" id="3.30.1370.110">
    <property type="match status" value="2"/>
</dbReference>